<dbReference type="Proteomes" id="UP000323188">
    <property type="component" value="Unassembled WGS sequence"/>
</dbReference>
<dbReference type="RefSeq" id="WP_154918412.1">
    <property type="nucleotide sequence ID" value="NZ_VUOE01000001.1"/>
</dbReference>
<feature type="chain" id="PRO_5022872732" evidence="3">
    <location>
        <begin position="20"/>
        <end position="306"/>
    </location>
</feature>
<evidence type="ECO:0000256" key="3">
    <source>
        <dbReference type="SAM" id="SignalP"/>
    </source>
</evidence>
<keyword evidence="2 5" id="KW-0378">Hydrolase</keyword>
<dbReference type="Pfam" id="PF00561">
    <property type="entry name" value="Abhydrolase_1"/>
    <property type="match status" value="1"/>
</dbReference>
<dbReference type="PRINTS" id="PR00793">
    <property type="entry name" value="PROAMNOPTASE"/>
</dbReference>
<dbReference type="EMBL" id="VUOE01000001">
    <property type="protein sequence ID" value="KAA2219910.1"/>
    <property type="molecule type" value="Genomic_DNA"/>
</dbReference>
<keyword evidence="3" id="KW-0732">Signal</keyword>
<dbReference type="InterPro" id="IPR002410">
    <property type="entry name" value="Peptidase_S33"/>
</dbReference>
<evidence type="ECO:0000313" key="6">
    <source>
        <dbReference type="Proteomes" id="UP000323188"/>
    </source>
</evidence>
<reference evidence="5 6" key="1">
    <citation type="submission" date="2019-09" db="EMBL/GenBank/DDBJ databases">
        <authorList>
            <person name="Khan S.A."/>
            <person name="Jeon C.O."/>
            <person name="Chun B.H."/>
            <person name="Jeong S.E."/>
        </authorList>
    </citation>
    <scope>NUCLEOTIDE SEQUENCE [LARGE SCALE GENOMIC DNA]</scope>
    <source>
        <strain evidence="5 6">KCTC 42508</strain>
    </source>
</reference>
<feature type="signal peptide" evidence="3">
    <location>
        <begin position="1"/>
        <end position="19"/>
    </location>
</feature>
<sequence>MKKLLFLVSAVMAITLCNANEYKVTTSDQVELYVNVKGKGTPCLYVHGGPGSGSYWMERFAGNILEERFTMVYLDLRGVGRSTSPTDGNYGIDRMILDFEEVRKFLGFKDWIIMGHSFSGTMTTAYAMEHQNSIRGLMMFNCSLNLKESITESWIPKAVEFLGISDSHFYQDTTVTVQDKLNRLFPLLNEKGVMWKLAYAHQENETKMNATYQEIPNWNHDFSAVGMVHNDYLINFKMFTPAINIPVLFFYGENDWTIGPEHYKGVLFPNMVLWKSSSGHIPFMENKDDLETAMDVFLNKYEINHP</sequence>
<dbReference type="InterPro" id="IPR050266">
    <property type="entry name" value="AB_hydrolase_sf"/>
</dbReference>
<evidence type="ECO:0000256" key="2">
    <source>
        <dbReference type="ARBA" id="ARBA00022801"/>
    </source>
</evidence>
<evidence type="ECO:0000259" key="4">
    <source>
        <dbReference type="Pfam" id="PF00561"/>
    </source>
</evidence>
<gene>
    <name evidence="5" type="ORF">F0361_10080</name>
</gene>
<name>A0A5B2U1F7_9FLAO</name>
<dbReference type="GO" id="GO:0006508">
    <property type="term" value="P:proteolysis"/>
    <property type="evidence" value="ECO:0007669"/>
    <property type="project" value="InterPro"/>
</dbReference>
<comment type="similarity">
    <text evidence="1">Belongs to the peptidase S33 family.</text>
</comment>
<accession>A0A5B2U1F7</accession>
<organism evidence="5 6">
    <name type="scientific">Maribacter flavus</name>
    <dbReference type="NCBI Taxonomy" id="1658664"/>
    <lineage>
        <taxon>Bacteria</taxon>
        <taxon>Pseudomonadati</taxon>
        <taxon>Bacteroidota</taxon>
        <taxon>Flavobacteriia</taxon>
        <taxon>Flavobacteriales</taxon>
        <taxon>Flavobacteriaceae</taxon>
        <taxon>Maribacter</taxon>
    </lineage>
</organism>
<dbReference type="Gene3D" id="3.40.50.1820">
    <property type="entry name" value="alpha/beta hydrolase"/>
    <property type="match status" value="1"/>
</dbReference>
<dbReference type="SUPFAM" id="SSF53474">
    <property type="entry name" value="alpha/beta-Hydrolases"/>
    <property type="match status" value="1"/>
</dbReference>
<dbReference type="InterPro" id="IPR029058">
    <property type="entry name" value="AB_hydrolase_fold"/>
</dbReference>
<feature type="domain" description="AB hydrolase-1" evidence="4">
    <location>
        <begin position="44"/>
        <end position="286"/>
    </location>
</feature>
<comment type="caution">
    <text evidence="5">The sequence shown here is derived from an EMBL/GenBank/DDBJ whole genome shotgun (WGS) entry which is preliminary data.</text>
</comment>
<proteinExistence type="inferred from homology"/>
<dbReference type="GO" id="GO:0008233">
    <property type="term" value="F:peptidase activity"/>
    <property type="evidence" value="ECO:0007669"/>
    <property type="project" value="InterPro"/>
</dbReference>
<protein>
    <submittedName>
        <fullName evidence="5">Alpha/beta hydrolase</fullName>
    </submittedName>
</protein>
<dbReference type="InterPro" id="IPR000073">
    <property type="entry name" value="AB_hydrolase_1"/>
</dbReference>
<evidence type="ECO:0000256" key="1">
    <source>
        <dbReference type="ARBA" id="ARBA00010088"/>
    </source>
</evidence>
<dbReference type="PANTHER" id="PTHR43798">
    <property type="entry name" value="MONOACYLGLYCEROL LIPASE"/>
    <property type="match status" value="1"/>
</dbReference>
<evidence type="ECO:0000313" key="5">
    <source>
        <dbReference type="EMBL" id="KAA2219910.1"/>
    </source>
</evidence>
<dbReference type="AlphaFoldDB" id="A0A5B2U1F7"/>